<comment type="caution">
    <text evidence="1">The sequence shown here is derived from an EMBL/GenBank/DDBJ whole genome shotgun (WGS) entry which is preliminary data.</text>
</comment>
<dbReference type="EMBL" id="LNIX01000013">
    <property type="protein sequence ID" value="OXA47610.1"/>
    <property type="molecule type" value="Genomic_DNA"/>
</dbReference>
<proteinExistence type="predicted"/>
<protein>
    <submittedName>
        <fullName evidence="1">Uncharacterized protein</fullName>
    </submittedName>
</protein>
<sequence>MAPKIPSEDIQSSSKKTGSQYFQELLQQGSVTDGLNSALMAIHEIPWIDYDLLEKGRAFVKRNYAVVATTIMFTTTTGFVLKQAASTVFKTFYPNNTCGARFLSTFRTTMCHWLSSDLMSGATNSEFVQAIRRVRKMHKMVGHHSSLKKPTVPPDGIKYPAEYTELLACIREDLKSVDTKDYPGHLISWTPSMYFTQLDMTMVAFGMFAPFIVYPNKIGLYTTFEEDEGLRGYIHIWAVIGKMLGVEDRYNLALHPDRDLYSEVFMKLIIASLKMADESVIFCAEKMMEGVINNTVPYCLTAKSMIYQAMELSDFKGEKVWGMMNWHDKATYYNSKFWIYCLRFSLAAQSRDYHQFLTNLATPVFVLATWENGIDLVLNWVQVSRFLTYLIRSKHVLKERVSRPNHENNPKKTRIKK</sequence>
<name>A0A226DRB8_FOLCA</name>
<accession>A0A226DRB8</accession>
<organism evidence="1 2">
    <name type="scientific">Folsomia candida</name>
    <name type="common">Springtail</name>
    <dbReference type="NCBI Taxonomy" id="158441"/>
    <lineage>
        <taxon>Eukaryota</taxon>
        <taxon>Metazoa</taxon>
        <taxon>Ecdysozoa</taxon>
        <taxon>Arthropoda</taxon>
        <taxon>Hexapoda</taxon>
        <taxon>Collembola</taxon>
        <taxon>Entomobryomorpha</taxon>
        <taxon>Isotomoidea</taxon>
        <taxon>Isotomidae</taxon>
        <taxon>Proisotominae</taxon>
        <taxon>Folsomia</taxon>
    </lineage>
</organism>
<dbReference type="PANTHER" id="PTHR37159:SF1">
    <property type="entry name" value="GH11867P"/>
    <property type="match status" value="1"/>
</dbReference>
<keyword evidence="2" id="KW-1185">Reference proteome</keyword>
<reference evidence="1 2" key="1">
    <citation type="submission" date="2015-12" db="EMBL/GenBank/DDBJ databases">
        <title>The genome of Folsomia candida.</title>
        <authorList>
            <person name="Faddeeva A."/>
            <person name="Derks M.F."/>
            <person name="Anvar Y."/>
            <person name="Smit S."/>
            <person name="Van Straalen N."/>
            <person name="Roelofs D."/>
        </authorList>
    </citation>
    <scope>NUCLEOTIDE SEQUENCE [LARGE SCALE GENOMIC DNA]</scope>
    <source>
        <strain evidence="1 2">VU population</strain>
        <tissue evidence="1">Whole body</tissue>
    </source>
</reference>
<dbReference type="PANTHER" id="PTHR37159">
    <property type="entry name" value="GH11867P"/>
    <property type="match status" value="1"/>
</dbReference>
<dbReference type="Proteomes" id="UP000198287">
    <property type="component" value="Unassembled WGS sequence"/>
</dbReference>
<evidence type="ECO:0000313" key="1">
    <source>
        <dbReference type="EMBL" id="OXA47610.1"/>
    </source>
</evidence>
<gene>
    <name evidence="1" type="ORF">Fcan01_17871</name>
</gene>
<evidence type="ECO:0000313" key="2">
    <source>
        <dbReference type="Proteomes" id="UP000198287"/>
    </source>
</evidence>
<dbReference type="STRING" id="158441.A0A226DRB8"/>
<dbReference type="AlphaFoldDB" id="A0A226DRB8"/>
<dbReference type="OrthoDB" id="6361347at2759"/>